<evidence type="ECO:0000256" key="3">
    <source>
        <dbReference type="ARBA" id="ARBA00022679"/>
    </source>
</evidence>
<comment type="caution">
    <text evidence="5">The sequence shown here is derived from an EMBL/GenBank/DDBJ whole genome shotgun (WGS) entry which is preliminary data.</text>
</comment>
<dbReference type="PANTHER" id="PTHR48043">
    <property type="entry name" value="EG:EG0003.4 PROTEIN-RELATED"/>
    <property type="match status" value="1"/>
</dbReference>
<sequence length="529" mass="59472">MACQLYPSHFIIVCFSIAFNLNGCTSSNILFFNGKGEGSHYFAAASLGEELVARGHSVTFLLADHYMHRAQHLIHANLFKFKSVQTYPSFNNEFQDFMESFFKVAFEGKNVLYETELLTIGVEMEVDYCKMVFRDEVLTSLREEMFDLVVFDPVWPCATGLSEYLGGRRVALLPTTLASSYLRAMNQPVNPATTAELGLGLPSKLNFFQRVQNVAVAGLYFVSFVYFDDMPYSHILSPYNISSASSSLQAVDFVITAGDPVIDKIVPMYPSHGIAAGLTTAPAKLLEEDLEEFMQSSGDHGVIVFTLGSYATHLPEALVKAFQDAFAKLPQKVIWQWKNKTPPSNLSANVKTMSWLPQNDLLGHDRTRLFIYHGGNNGLYEAIYHGVPVLVMPLIVDQFDTAQNVVEKEVGLNIFISDVTAENLGQALHELLTNEKYETNMKRLSAIFRERPQTPRERATSWIEHILKFGSAHLRTPGHDMNFIEYYLLDVIGFMLLCLSLVLVLIYLGIKYTLRIVCSVFNHKKSKLA</sequence>
<gene>
    <name evidence="5" type="ORF">BSL78_11575</name>
</gene>
<evidence type="ECO:0000313" key="5">
    <source>
        <dbReference type="EMBL" id="PIK51548.1"/>
    </source>
</evidence>
<keyword evidence="4" id="KW-1133">Transmembrane helix</keyword>
<dbReference type="SUPFAM" id="SSF53756">
    <property type="entry name" value="UDP-Glycosyltransferase/glycogen phosphorylase"/>
    <property type="match status" value="1"/>
</dbReference>
<keyword evidence="4" id="KW-0812">Transmembrane</keyword>
<comment type="similarity">
    <text evidence="1">Belongs to the UDP-glycosyltransferase family.</text>
</comment>
<evidence type="ECO:0000313" key="6">
    <source>
        <dbReference type="Proteomes" id="UP000230750"/>
    </source>
</evidence>
<keyword evidence="2" id="KW-0328">Glycosyltransferase</keyword>
<protein>
    <submittedName>
        <fullName evidence="5">Putative UDP-glucuronosyltransferase 2C1 isoform X2</fullName>
    </submittedName>
</protein>
<dbReference type="GO" id="GO:0008194">
    <property type="term" value="F:UDP-glycosyltransferase activity"/>
    <property type="evidence" value="ECO:0007669"/>
    <property type="project" value="InterPro"/>
</dbReference>
<dbReference type="EMBL" id="MRZV01000367">
    <property type="protein sequence ID" value="PIK51548.1"/>
    <property type="molecule type" value="Genomic_DNA"/>
</dbReference>
<evidence type="ECO:0000256" key="1">
    <source>
        <dbReference type="ARBA" id="ARBA00009995"/>
    </source>
</evidence>
<feature type="transmembrane region" description="Helical" evidence="4">
    <location>
        <begin position="486"/>
        <end position="510"/>
    </location>
</feature>
<dbReference type="PANTHER" id="PTHR48043:SF145">
    <property type="entry name" value="FI06409P-RELATED"/>
    <property type="match status" value="1"/>
</dbReference>
<reference evidence="5 6" key="1">
    <citation type="journal article" date="2017" name="PLoS Biol.">
        <title>The sea cucumber genome provides insights into morphological evolution and visceral regeneration.</title>
        <authorList>
            <person name="Zhang X."/>
            <person name="Sun L."/>
            <person name="Yuan J."/>
            <person name="Sun Y."/>
            <person name="Gao Y."/>
            <person name="Zhang L."/>
            <person name="Li S."/>
            <person name="Dai H."/>
            <person name="Hamel J.F."/>
            <person name="Liu C."/>
            <person name="Yu Y."/>
            <person name="Liu S."/>
            <person name="Lin W."/>
            <person name="Guo K."/>
            <person name="Jin S."/>
            <person name="Xu P."/>
            <person name="Storey K.B."/>
            <person name="Huan P."/>
            <person name="Zhang T."/>
            <person name="Zhou Y."/>
            <person name="Zhang J."/>
            <person name="Lin C."/>
            <person name="Li X."/>
            <person name="Xing L."/>
            <person name="Huo D."/>
            <person name="Sun M."/>
            <person name="Wang L."/>
            <person name="Mercier A."/>
            <person name="Li F."/>
            <person name="Yang H."/>
            <person name="Xiang J."/>
        </authorList>
    </citation>
    <scope>NUCLEOTIDE SEQUENCE [LARGE SCALE GENOMIC DNA]</scope>
    <source>
        <strain evidence="5">Shaxun</strain>
        <tissue evidence="5">Muscle</tissue>
    </source>
</reference>
<dbReference type="AlphaFoldDB" id="A0A2G8KU67"/>
<keyword evidence="4" id="KW-0472">Membrane</keyword>
<keyword evidence="3 5" id="KW-0808">Transferase</keyword>
<proteinExistence type="inferred from homology"/>
<evidence type="ECO:0000256" key="2">
    <source>
        <dbReference type="ARBA" id="ARBA00022676"/>
    </source>
</evidence>
<dbReference type="STRING" id="307972.A0A2G8KU67"/>
<organism evidence="5 6">
    <name type="scientific">Stichopus japonicus</name>
    <name type="common">Sea cucumber</name>
    <dbReference type="NCBI Taxonomy" id="307972"/>
    <lineage>
        <taxon>Eukaryota</taxon>
        <taxon>Metazoa</taxon>
        <taxon>Echinodermata</taxon>
        <taxon>Eleutherozoa</taxon>
        <taxon>Echinozoa</taxon>
        <taxon>Holothuroidea</taxon>
        <taxon>Aspidochirotacea</taxon>
        <taxon>Aspidochirotida</taxon>
        <taxon>Stichopodidae</taxon>
        <taxon>Apostichopus</taxon>
    </lineage>
</organism>
<evidence type="ECO:0000256" key="4">
    <source>
        <dbReference type="SAM" id="Phobius"/>
    </source>
</evidence>
<dbReference type="CDD" id="cd03784">
    <property type="entry name" value="GT1_Gtf-like"/>
    <property type="match status" value="1"/>
</dbReference>
<dbReference type="FunFam" id="3.40.50.2000:FF:000021">
    <property type="entry name" value="UDP-glucuronosyltransferase"/>
    <property type="match status" value="1"/>
</dbReference>
<dbReference type="Proteomes" id="UP000230750">
    <property type="component" value="Unassembled WGS sequence"/>
</dbReference>
<dbReference type="OrthoDB" id="5835829at2759"/>
<dbReference type="InterPro" id="IPR002213">
    <property type="entry name" value="UDP_glucos_trans"/>
</dbReference>
<accession>A0A2G8KU67</accession>
<dbReference type="InterPro" id="IPR050271">
    <property type="entry name" value="UDP-glycosyltransferase"/>
</dbReference>
<name>A0A2G8KU67_STIJA</name>
<keyword evidence="6" id="KW-1185">Reference proteome</keyword>
<dbReference type="Pfam" id="PF00201">
    <property type="entry name" value="UDPGT"/>
    <property type="match status" value="1"/>
</dbReference>
<dbReference type="Gene3D" id="3.40.50.2000">
    <property type="entry name" value="Glycogen Phosphorylase B"/>
    <property type="match status" value="2"/>
</dbReference>